<comment type="subcellular location">
    <subcellularLocation>
        <location evidence="1 10">Endoplasmic reticulum membrane</location>
        <topology evidence="1 10">Multi-pass membrane protein</topology>
    </subcellularLocation>
</comment>
<protein>
    <recommendedName>
        <fullName evidence="10">Alpha-1,3-glucosyltransferase</fullName>
        <ecNumber evidence="10">2.4.1.-</ecNumber>
    </recommendedName>
</protein>
<dbReference type="UniPathway" id="UPA00378"/>
<dbReference type="OrthoDB" id="5589195at2759"/>
<accession>A0A8H7Q2X9</accession>
<feature type="transmembrane region" description="Helical" evidence="10">
    <location>
        <begin position="214"/>
        <end position="243"/>
    </location>
</feature>
<dbReference type="EMBL" id="JAEPRA010000005">
    <property type="protein sequence ID" value="KAG2185157.1"/>
    <property type="molecule type" value="Genomic_DNA"/>
</dbReference>
<feature type="transmembrane region" description="Helical" evidence="10">
    <location>
        <begin position="466"/>
        <end position="487"/>
    </location>
</feature>
<name>A0A8H7Q2X9_9FUNG</name>
<evidence type="ECO:0000256" key="5">
    <source>
        <dbReference type="ARBA" id="ARBA00022679"/>
    </source>
</evidence>
<feature type="transmembrane region" description="Helical" evidence="10">
    <location>
        <begin position="389"/>
        <end position="406"/>
    </location>
</feature>
<dbReference type="GO" id="GO:0005789">
    <property type="term" value="C:endoplasmic reticulum membrane"/>
    <property type="evidence" value="ECO:0007669"/>
    <property type="project" value="UniProtKB-SubCell"/>
</dbReference>
<dbReference type="GO" id="GO:0042281">
    <property type="term" value="F:dolichyl pyrophosphate Man9GlcNAc2 alpha-1,3-glucosyltransferase activity"/>
    <property type="evidence" value="ECO:0007669"/>
    <property type="project" value="TreeGrafter"/>
</dbReference>
<dbReference type="AlphaFoldDB" id="A0A8H7Q2X9"/>
<feature type="transmembrane region" description="Helical" evidence="10">
    <location>
        <begin position="413"/>
        <end position="431"/>
    </location>
</feature>
<feature type="transmembrane region" description="Helical" evidence="10">
    <location>
        <begin position="33"/>
        <end position="52"/>
    </location>
</feature>
<dbReference type="InterPro" id="IPR004856">
    <property type="entry name" value="Glyco_trans_ALG6/ALG8"/>
</dbReference>
<dbReference type="Proteomes" id="UP000612746">
    <property type="component" value="Unassembled WGS sequence"/>
</dbReference>
<feature type="transmembrane region" description="Helical" evidence="10">
    <location>
        <begin position="255"/>
        <end position="275"/>
    </location>
</feature>
<keyword evidence="4 10" id="KW-0328">Glycosyltransferase</keyword>
<feature type="transmembrane region" description="Helical" evidence="10">
    <location>
        <begin position="323"/>
        <end position="343"/>
    </location>
</feature>
<evidence type="ECO:0000256" key="2">
    <source>
        <dbReference type="ARBA" id="ARBA00004922"/>
    </source>
</evidence>
<evidence type="ECO:0000256" key="1">
    <source>
        <dbReference type="ARBA" id="ARBA00004477"/>
    </source>
</evidence>
<evidence type="ECO:0000313" key="11">
    <source>
        <dbReference type="EMBL" id="KAG2185157.1"/>
    </source>
</evidence>
<keyword evidence="8 10" id="KW-1133">Transmembrane helix</keyword>
<evidence type="ECO:0000313" key="12">
    <source>
        <dbReference type="Proteomes" id="UP000612746"/>
    </source>
</evidence>
<feature type="transmembrane region" description="Helical" evidence="10">
    <location>
        <begin position="350"/>
        <end position="369"/>
    </location>
</feature>
<gene>
    <name evidence="11" type="ORF">INT44_001947</name>
</gene>
<evidence type="ECO:0000256" key="9">
    <source>
        <dbReference type="ARBA" id="ARBA00023136"/>
    </source>
</evidence>
<evidence type="ECO:0000256" key="3">
    <source>
        <dbReference type="ARBA" id="ARBA00008715"/>
    </source>
</evidence>
<proteinExistence type="inferred from homology"/>
<dbReference type="Pfam" id="PF03155">
    <property type="entry name" value="Alg6_Alg8"/>
    <property type="match status" value="1"/>
</dbReference>
<reference evidence="11" key="1">
    <citation type="submission" date="2020-12" db="EMBL/GenBank/DDBJ databases">
        <title>Metabolic potential, ecology and presence of endohyphal bacteria is reflected in genomic diversity of Mucoromycotina.</title>
        <authorList>
            <person name="Muszewska A."/>
            <person name="Okrasinska A."/>
            <person name="Steczkiewicz K."/>
            <person name="Drgas O."/>
            <person name="Orlowska M."/>
            <person name="Perlinska-Lenart U."/>
            <person name="Aleksandrzak-Piekarczyk T."/>
            <person name="Szatraj K."/>
            <person name="Zielenkiewicz U."/>
            <person name="Pilsyk S."/>
            <person name="Malc E."/>
            <person name="Mieczkowski P."/>
            <person name="Kruszewska J.S."/>
            <person name="Biernat P."/>
            <person name="Pawlowska J."/>
        </authorList>
    </citation>
    <scope>NUCLEOTIDE SEQUENCE</scope>
    <source>
        <strain evidence="11">WA0000051536</strain>
    </source>
</reference>
<keyword evidence="9 10" id="KW-0472">Membrane</keyword>
<comment type="similarity">
    <text evidence="3 10">Belongs to the ALG6/ALG8 glucosyltransferase family.</text>
</comment>
<evidence type="ECO:0000256" key="8">
    <source>
        <dbReference type="ARBA" id="ARBA00022989"/>
    </source>
</evidence>
<keyword evidence="12" id="KW-1185">Reference proteome</keyword>
<comment type="pathway">
    <text evidence="2 10">Protein modification; protein glycosylation.</text>
</comment>
<keyword evidence="5 10" id="KW-0808">Transferase</keyword>
<keyword evidence="6 10" id="KW-0812">Transmembrane</keyword>
<evidence type="ECO:0000256" key="10">
    <source>
        <dbReference type="RuleBase" id="RU363110"/>
    </source>
</evidence>
<keyword evidence="7 10" id="KW-0256">Endoplasmic reticulum</keyword>
<comment type="caution">
    <text evidence="11">The sequence shown here is derived from an EMBL/GenBank/DDBJ whole genome shotgun (WGS) entry which is preliminary data.</text>
</comment>
<dbReference type="PANTHER" id="PTHR12413:SF1">
    <property type="entry name" value="DOLICHYL PYROPHOSPHATE MAN9GLCNAC2 ALPHA-1,3-GLUCOSYLTRANSFERASE"/>
    <property type="match status" value="1"/>
</dbReference>
<sequence>MTKSKMQQHGVDSPLAKNTPAHRWFQILVQNQTFWTAPLVTVLFALFVRWAVALNPYSGFQVPPMFGDYEAQRHWMELTIHLPIKKWYRYELQWWGLDYPPLTAYHSWLCGIVGSWINPAWFALDESRGYESPDSKHFMRATVVFWESIIFIPAVLVFTQICYGKQGHLKKNIAALLILLQPALIIIDHGHFQFNNIMLGTTLWAINCFMMQQYALGSFFFCLSLGFKQMALYYAPAVFAFLLGRCFKEPNGIAMFIRLGVTVVATFGVLLSPFLTSVEDIQQVFHRVFPIARGLYEDKVANMWCAVNVVVKLRQLFDLQTTIRLSLVATVLAMLPSVIHLGFNPTRKRLMYGLVCCSMSFFLFSFQVHEKSILLPALPVTLLILEEPWAVSMFINVAMFSMFPLLKREALVLPYFLVTILWNYLAGFHTIPMSKVVKLLTSICYTVILVWHIAESYIPPPQALPDLYTVLNVLFSCGCYLLAFLYFNWRQFNLVDNATEYTDHRKKHQ</sequence>
<organism evidence="11 12">
    <name type="scientific">Umbelopsis vinacea</name>
    <dbReference type="NCBI Taxonomy" id="44442"/>
    <lineage>
        <taxon>Eukaryota</taxon>
        <taxon>Fungi</taxon>
        <taxon>Fungi incertae sedis</taxon>
        <taxon>Mucoromycota</taxon>
        <taxon>Mucoromycotina</taxon>
        <taxon>Umbelopsidomycetes</taxon>
        <taxon>Umbelopsidales</taxon>
        <taxon>Umbelopsidaceae</taxon>
        <taxon>Umbelopsis</taxon>
    </lineage>
</organism>
<evidence type="ECO:0000256" key="7">
    <source>
        <dbReference type="ARBA" id="ARBA00022824"/>
    </source>
</evidence>
<evidence type="ECO:0000256" key="4">
    <source>
        <dbReference type="ARBA" id="ARBA00022676"/>
    </source>
</evidence>
<feature type="transmembrane region" description="Helical" evidence="10">
    <location>
        <begin position="143"/>
        <end position="163"/>
    </location>
</feature>
<dbReference type="PANTHER" id="PTHR12413">
    <property type="entry name" value="DOLICHYL GLYCOSYLTRANSFERASE"/>
    <property type="match status" value="1"/>
</dbReference>
<evidence type="ECO:0000256" key="6">
    <source>
        <dbReference type="ARBA" id="ARBA00022692"/>
    </source>
</evidence>
<feature type="transmembrane region" description="Helical" evidence="10">
    <location>
        <begin position="175"/>
        <end position="194"/>
    </location>
</feature>
<dbReference type="EC" id="2.4.1.-" evidence="10"/>